<protein>
    <recommendedName>
        <fullName evidence="14">Isocitrate dehydrogenase [NAD] subunit 2, mitochondrial</fullName>
        <ecNumber evidence="6">1.1.1.41</ecNumber>
    </recommendedName>
    <alternativeName>
        <fullName evidence="13">Isocitric dehydrogenase</fullName>
    </alternativeName>
    <alternativeName>
        <fullName evidence="12">NAD(+)-specific ICDH</fullName>
    </alternativeName>
</protein>
<evidence type="ECO:0000313" key="16">
    <source>
        <dbReference type="EMBL" id="KAJ3260480.1"/>
    </source>
</evidence>
<keyword evidence="7" id="KW-0479">Metal-binding</keyword>
<dbReference type="NCBIfam" id="TIGR00175">
    <property type="entry name" value="mito_nad_idh"/>
    <property type="match status" value="1"/>
</dbReference>
<keyword evidence="10" id="KW-0560">Oxidoreductase</keyword>
<comment type="catalytic activity">
    <reaction evidence="1">
        <text>D-threo-isocitrate + NAD(+) = 2-oxoglutarate + CO2 + NADH</text>
        <dbReference type="Rhea" id="RHEA:23632"/>
        <dbReference type="ChEBI" id="CHEBI:15562"/>
        <dbReference type="ChEBI" id="CHEBI:16526"/>
        <dbReference type="ChEBI" id="CHEBI:16810"/>
        <dbReference type="ChEBI" id="CHEBI:57540"/>
        <dbReference type="ChEBI" id="CHEBI:57945"/>
        <dbReference type="EC" id="1.1.1.41"/>
    </reaction>
</comment>
<accession>A0AAD5UKD5</accession>
<comment type="cofactor">
    <cofactor evidence="3">
        <name>Mg(2+)</name>
        <dbReference type="ChEBI" id="CHEBI:18420"/>
    </cofactor>
</comment>
<evidence type="ECO:0000256" key="4">
    <source>
        <dbReference type="ARBA" id="ARBA00007769"/>
    </source>
</evidence>
<name>A0AAD5UKD5_9FUNG</name>
<evidence type="ECO:0000256" key="2">
    <source>
        <dbReference type="ARBA" id="ARBA00001936"/>
    </source>
</evidence>
<keyword evidence="17" id="KW-1185">Reference proteome</keyword>
<comment type="similarity">
    <text evidence="4">Belongs to the isocitrate and isopropylmalate dehydrogenases family.</text>
</comment>
<dbReference type="Pfam" id="PF00180">
    <property type="entry name" value="Iso_dh"/>
    <property type="match status" value="1"/>
</dbReference>
<dbReference type="InterPro" id="IPR019818">
    <property type="entry name" value="IsoCit/isopropylmalate_DH_CS"/>
</dbReference>
<comment type="subunit">
    <text evidence="5">Octamer of two non-identical subunits IDH1 and IDH2.</text>
</comment>
<keyword evidence="11" id="KW-0520">NAD</keyword>
<dbReference type="PROSITE" id="PS00470">
    <property type="entry name" value="IDH_IMDH"/>
    <property type="match status" value="1"/>
</dbReference>
<feature type="domain" description="Isopropylmalate dehydrogenase-like" evidence="15">
    <location>
        <begin position="29"/>
        <end position="354"/>
    </location>
</feature>
<organism evidence="16 17">
    <name type="scientific">Boothiomyces macroporosus</name>
    <dbReference type="NCBI Taxonomy" id="261099"/>
    <lineage>
        <taxon>Eukaryota</taxon>
        <taxon>Fungi</taxon>
        <taxon>Fungi incertae sedis</taxon>
        <taxon>Chytridiomycota</taxon>
        <taxon>Chytridiomycota incertae sedis</taxon>
        <taxon>Chytridiomycetes</taxon>
        <taxon>Rhizophydiales</taxon>
        <taxon>Terramycetaceae</taxon>
        <taxon>Boothiomyces</taxon>
    </lineage>
</organism>
<dbReference type="GO" id="GO:0051287">
    <property type="term" value="F:NAD binding"/>
    <property type="evidence" value="ECO:0007669"/>
    <property type="project" value="InterPro"/>
</dbReference>
<dbReference type="EMBL" id="JADGKB010000011">
    <property type="protein sequence ID" value="KAJ3260480.1"/>
    <property type="molecule type" value="Genomic_DNA"/>
</dbReference>
<dbReference type="SMART" id="SM01329">
    <property type="entry name" value="Iso_dh"/>
    <property type="match status" value="1"/>
</dbReference>
<keyword evidence="8" id="KW-0460">Magnesium</keyword>
<evidence type="ECO:0000256" key="14">
    <source>
        <dbReference type="ARBA" id="ARBA00072026"/>
    </source>
</evidence>
<dbReference type="GO" id="GO:0006099">
    <property type="term" value="P:tricarboxylic acid cycle"/>
    <property type="evidence" value="ECO:0007669"/>
    <property type="project" value="InterPro"/>
</dbReference>
<dbReference type="FunFam" id="3.40.718.10:FF:000003">
    <property type="entry name" value="Isocitrate dehydrogenase [NAD] subunit, mitochondrial"/>
    <property type="match status" value="1"/>
</dbReference>
<evidence type="ECO:0000256" key="9">
    <source>
        <dbReference type="ARBA" id="ARBA00022946"/>
    </source>
</evidence>
<evidence type="ECO:0000256" key="1">
    <source>
        <dbReference type="ARBA" id="ARBA00000837"/>
    </source>
</evidence>
<dbReference type="InterPro" id="IPR024084">
    <property type="entry name" value="IsoPropMal-DH-like_dom"/>
</dbReference>
<dbReference type="GO" id="GO:0006102">
    <property type="term" value="P:isocitrate metabolic process"/>
    <property type="evidence" value="ECO:0007669"/>
    <property type="project" value="TreeGrafter"/>
</dbReference>
<reference evidence="16" key="1">
    <citation type="submission" date="2020-05" db="EMBL/GenBank/DDBJ databases">
        <title>Phylogenomic resolution of chytrid fungi.</title>
        <authorList>
            <person name="Stajich J.E."/>
            <person name="Amses K."/>
            <person name="Simmons R."/>
            <person name="Seto K."/>
            <person name="Myers J."/>
            <person name="Bonds A."/>
            <person name="Quandt C.A."/>
            <person name="Barry K."/>
            <person name="Liu P."/>
            <person name="Grigoriev I."/>
            <person name="Longcore J.E."/>
            <person name="James T.Y."/>
        </authorList>
    </citation>
    <scope>NUCLEOTIDE SEQUENCE</scope>
    <source>
        <strain evidence="16">PLAUS21</strain>
    </source>
</reference>
<comment type="caution">
    <text evidence="16">The sequence shown here is derived from an EMBL/GenBank/DDBJ whole genome shotgun (WGS) entry which is preliminary data.</text>
</comment>
<dbReference type="AlphaFoldDB" id="A0AAD5UKD5"/>
<gene>
    <name evidence="16" type="primary">IDH2</name>
    <name evidence="16" type="ORF">HK103_000622</name>
</gene>
<evidence type="ECO:0000313" key="17">
    <source>
        <dbReference type="Proteomes" id="UP001210925"/>
    </source>
</evidence>
<dbReference type="EC" id="1.1.1.41" evidence="6"/>
<dbReference type="SUPFAM" id="SSF53659">
    <property type="entry name" value="Isocitrate/Isopropylmalate dehydrogenase-like"/>
    <property type="match status" value="1"/>
</dbReference>
<proteinExistence type="inferred from homology"/>
<sequence>MKFRAFLKPLSRSFTEFTDGAFTKDGKHIVTMIPGDGIGPEISQSVKRIFAANNVPIVWEDVDVTPFLRNGVTTIPDDALHSVNRNKVALKGPLATPIGKGHVSMNLTLRRTFDLYANVRPCKSIVGYKTPFENVDTVLIRENTEGEYSGIEHEVVPGVVQSIKLITEEACRRVNHYAFNYARAIGRSSVTVVHKANIQKMSDGLFLSVAEEVAKDYPDIKMEALLLDGVCLQLVKDPTQYKDTVMVMPNLYGDILSDLGAGLIGGLGLTPSGNIGLKASIFESVHGTAPDIAGKDLANPTALLLSSVMMLRHMKLNKHADEIEKAVLKTIADGHARTGDLGGKATNTQFTDAVIANL</sequence>
<dbReference type="GO" id="GO:0004449">
    <property type="term" value="F:isocitrate dehydrogenase (NAD+) activity"/>
    <property type="evidence" value="ECO:0007669"/>
    <property type="project" value="UniProtKB-EC"/>
</dbReference>
<dbReference type="Proteomes" id="UP001210925">
    <property type="component" value="Unassembled WGS sequence"/>
</dbReference>
<dbReference type="GO" id="GO:0005739">
    <property type="term" value="C:mitochondrion"/>
    <property type="evidence" value="ECO:0007669"/>
    <property type="project" value="TreeGrafter"/>
</dbReference>
<dbReference type="PANTHER" id="PTHR11835:SF34">
    <property type="entry name" value="ISOCITRATE DEHYDROGENASE [NAD] SUBUNIT ALPHA, MITOCHONDRIAL"/>
    <property type="match status" value="1"/>
</dbReference>
<dbReference type="GO" id="GO:0000287">
    <property type="term" value="F:magnesium ion binding"/>
    <property type="evidence" value="ECO:0007669"/>
    <property type="project" value="InterPro"/>
</dbReference>
<evidence type="ECO:0000256" key="11">
    <source>
        <dbReference type="ARBA" id="ARBA00023027"/>
    </source>
</evidence>
<evidence type="ECO:0000256" key="5">
    <source>
        <dbReference type="ARBA" id="ARBA00011567"/>
    </source>
</evidence>
<dbReference type="Gene3D" id="3.40.718.10">
    <property type="entry name" value="Isopropylmalate Dehydrogenase"/>
    <property type="match status" value="1"/>
</dbReference>
<evidence type="ECO:0000256" key="13">
    <source>
        <dbReference type="ARBA" id="ARBA00030683"/>
    </source>
</evidence>
<keyword evidence="9" id="KW-0809">Transit peptide</keyword>
<dbReference type="PANTHER" id="PTHR11835">
    <property type="entry name" value="DECARBOXYLATING DEHYDROGENASES-ISOCITRATE, ISOPROPYLMALATE, TARTRATE"/>
    <property type="match status" value="1"/>
</dbReference>
<dbReference type="InterPro" id="IPR004434">
    <property type="entry name" value="Isocitrate_DH_NAD"/>
</dbReference>
<evidence type="ECO:0000256" key="8">
    <source>
        <dbReference type="ARBA" id="ARBA00022842"/>
    </source>
</evidence>
<evidence type="ECO:0000259" key="15">
    <source>
        <dbReference type="SMART" id="SM01329"/>
    </source>
</evidence>
<comment type="cofactor">
    <cofactor evidence="2">
        <name>Mn(2+)</name>
        <dbReference type="ChEBI" id="CHEBI:29035"/>
    </cofactor>
</comment>
<evidence type="ECO:0000256" key="12">
    <source>
        <dbReference type="ARBA" id="ARBA00030631"/>
    </source>
</evidence>
<evidence type="ECO:0000256" key="7">
    <source>
        <dbReference type="ARBA" id="ARBA00022723"/>
    </source>
</evidence>
<evidence type="ECO:0000256" key="6">
    <source>
        <dbReference type="ARBA" id="ARBA00013012"/>
    </source>
</evidence>
<evidence type="ECO:0000256" key="10">
    <source>
        <dbReference type="ARBA" id="ARBA00023002"/>
    </source>
</evidence>
<evidence type="ECO:0000256" key="3">
    <source>
        <dbReference type="ARBA" id="ARBA00001946"/>
    </source>
</evidence>